<evidence type="ECO:0000256" key="4">
    <source>
        <dbReference type="ARBA" id="ARBA00023163"/>
    </source>
</evidence>
<dbReference type="SUPFAM" id="SSF46785">
    <property type="entry name" value="Winged helix' DNA-binding domain"/>
    <property type="match status" value="1"/>
</dbReference>
<comment type="similarity">
    <text evidence="1">Belongs to the LysR transcriptional regulatory family.</text>
</comment>
<keyword evidence="4" id="KW-0804">Transcription</keyword>
<gene>
    <name evidence="6" type="ORF">GCM10007100_31220</name>
</gene>
<evidence type="ECO:0000259" key="5">
    <source>
        <dbReference type="PROSITE" id="PS50931"/>
    </source>
</evidence>
<dbReference type="GO" id="GO:0003677">
    <property type="term" value="F:DNA binding"/>
    <property type="evidence" value="ECO:0007669"/>
    <property type="project" value="UniProtKB-KW"/>
</dbReference>
<comment type="caution">
    <text evidence="6">The sequence shown here is derived from an EMBL/GenBank/DDBJ whole genome shotgun (WGS) entry which is preliminary data.</text>
</comment>
<dbReference type="CDD" id="cd05466">
    <property type="entry name" value="PBP2_LTTR_substrate"/>
    <property type="match status" value="1"/>
</dbReference>
<reference evidence="6" key="2">
    <citation type="submission" date="2020-09" db="EMBL/GenBank/DDBJ databases">
        <authorList>
            <person name="Sun Q."/>
            <person name="Kim S."/>
        </authorList>
    </citation>
    <scope>NUCLEOTIDE SEQUENCE</scope>
    <source>
        <strain evidence="6">KCTC 12988</strain>
    </source>
</reference>
<dbReference type="SUPFAM" id="SSF53850">
    <property type="entry name" value="Periplasmic binding protein-like II"/>
    <property type="match status" value="1"/>
</dbReference>
<accession>A0A918WNG9</accession>
<dbReference type="InterPro" id="IPR000847">
    <property type="entry name" value="LysR_HTH_N"/>
</dbReference>
<evidence type="ECO:0000313" key="7">
    <source>
        <dbReference type="Proteomes" id="UP000644507"/>
    </source>
</evidence>
<dbReference type="FunFam" id="1.10.10.10:FF:000001">
    <property type="entry name" value="LysR family transcriptional regulator"/>
    <property type="match status" value="1"/>
</dbReference>
<dbReference type="PRINTS" id="PR00039">
    <property type="entry name" value="HTHLYSR"/>
</dbReference>
<dbReference type="AlphaFoldDB" id="A0A918WNG9"/>
<sequence length="299" mass="32388">MSKSNDSNFKLETDLLALRSLIAVIDEGGFSAAARRVHRTQSAVSLQIAKLEERLGARLLERTSRSVSLTPAGETFASYARRILELADESMLAVTAPEETTLLRVGFADYLAPLHLHTLLARFRRAHPNCDLSLMLGLGAPLLKALREGDLDVVFAGPGGGNGTVLWEEPLVWTGPPTPKGKTNSLRELAVLPAPCVYRQLAFDALAKAETPWKVSIEANSVQAIQSAIRAGLGISILPLSAVQEDMPILKDEFPELPKTSVVSYLDTNQSHPYAQRFIDYLVASIEESNANQMMAAAG</sequence>
<keyword evidence="2" id="KW-0805">Transcription regulation</keyword>
<evidence type="ECO:0000256" key="2">
    <source>
        <dbReference type="ARBA" id="ARBA00023015"/>
    </source>
</evidence>
<evidence type="ECO:0000313" key="6">
    <source>
        <dbReference type="EMBL" id="GHC61601.1"/>
    </source>
</evidence>
<reference evidence="6" key="1">
    <citation type="journal article" date="2014" name="Int. J. Syst. Evol. Microbiol.">
        <title>Complete genome sequence of Corynebacterium casei LMG S-19264T (=DSM 44701T), isolated from a smear-ripened cheese.</title>
        <authorList>
            <consortium name="US DOE Joint Genome Institute (JGI-PGF)"/>
            <person name="Walter F."/>
            <person name="Albersmeier A."/>
            <person name="Kalinowski J."/>
            <person name="Ruckert C."/>
        </authorList>
    </citation>
    <scope>NUCLEOTIDE SEQUENCE</scope>
    <source>
        <strain evidence="6">KCTC 12988</strain>
    </source>
</reference>
<dbReference type="InterPro" id="IPR005119">
    <property type="entry name" value="LysR_subst-bd"/>
</dbReference>
<feature type="domain" description="HTH lysR-type" evidence="5">
    <location>
        <begin position="13"/>
        <end position="70"/>
    </location>
</feature>
<dbReference type="Pfam" id="PF00126">
    <property type="entry name" value="HTH_1"/>
    <property type="match status" value="1"/>
</dbReference>
<proteinExistence type="inferred from homology"/>
<dbReference type="PANTHER" id="PTHR30579">
    <property type="entry name" value="TRANSCRIPTIONAL REGULATOR"/>
    <property type="match status" value="1"/>
</dbReference>
<dbReference type="RefSeq" id="WP_189571907.1">
    <property type="nucleotide sequence ID" value="NZ_BMXI01000014.1"/>
</dbReference>
<dbReference type="Proteomes" id="UP000644507">
    <property type="component" value="Unassembled WGS sequence"/>
</dbReference>
<dbReference type="Pfam" id="PF03466">
    <property type="entry name" value="LysR_substrate"/>
    <property type="match status" value="1"/>
</dbReference>
<dbReference type="EMBL" id="BMXI01000014">
    <property type="protein sequence ID" value="GHC61601.1"/>
    <property type="molecule type" value="Genomic_DNA"/>
</dbReference>
<keyword evidence="7" id="KW-1185">Reference proteome</keyword>
<name>A0A918WNG9_9BACT</name>
<organism evidence="6 7">
    <name type="scientific">Roseibacillus persicicus</name>
    <dbReference type="NCBI Taxonomy" id="454148"/>
    <lineage>
        <taxon>Bacteria</taxon>
        <taxon>Pseudomonadati</taxon>
        <taxon>Verrucomicrobiota</taxon>
        <taxon>Verrucomicrobiia</taxon>
        <taxon>Verrucomicrobiales</taxon>
        <taxon>Verrucomicrobiaceae</taxon>
        <taxon>Roseibacillus</taxon>
    </lineage>
</organism>
<dbReference type="GO" id="GO:0003700">
    <property type="term" value="F:DNA-binding transcription factor activity"/>
    <property type="evidence" value="ECO:0007669"/>
    <property type="project" value="InterPro"/>
</dbReference>
<dbReference type="InterPro" id="IPR036388">
    <property type="entry name" value="WH-like_DNA-bd_sf"/>
</dbReference>
<evidence type="ECO:0000256" key="3">
    <source>
        <dbReference type="ARBA" id="ARBA00023125"/>
    </source>
</evidence>
<protein>
    <submittedName>
        <fullName evidence="6">Transcriptional regulator</fullName>
    </submittedName>
</protein>
<dbReference type="PROSITE" id="PS50931">
    <property type="entry name" value="HTH_LYSR"/>
    <property type="match status" value="1"/>
</dbReference>
<dbReference type="Gene3D" id="3.40.190.10">
    <property type="entry name" value="Periplasmic binding protein-like II"/>
    <property type="match status" value="2"/>
</dbReference>
<dbReference type="InterPro" id="IPR050176">
    <property type="entry name" value="LTTR"/>
</dbReference>
<keyword evidence="3" id="KW-0238">DNA-binding</keyword>
<dbReference type="Gene3D" id="1.10.10.10">
    <property type="entry name" value="Winged helix-like DNA-binding domain superfamily/Winged helix DNA-binding domain"/>
    <property type="match status" value="1"/>
</dbReference>
<evidence type="ECO:0000256" key="1">
    <source>
        <dbReference type="ARBA" id="ARBA00009437"/>
    </source>
</evidence>
<dbReference type="PANTHER" id="PTHR30579:SF7">
    <property type="entry name" value="HTH-TYPE TRANSCRIPTIONAL REGULATOR LRHA-RELATED"/>
    <property type="match status" value="1"/>
</dbReference>
<dbReference type="InterPro" id="IPR036390">
    <property type="entry name" value="WH_DNA-bd_sf"/>
</dbReference>